<comment type="caution">
    <text evidence="1">The sequence shown here is derived from an EMBL/GenBank/DDBJ whole genome shotgun (WGS) entry which is preliminary data.</text>
</comment>
<reference evidence="1" key="2">
    <citation type="submission" date="2020-09" db="EMBL/GenBank/DDBJ databases">
        <authorList>
            <person name="Sun Q."/>
            <person name="Ohkuma M."/>
        </authorList>
    </citation>
    <scope>NUCLEOTIDE SEQUENCE</scope>
    <source>
        <strain evidence="1">JCM 19831</strain>
    </source>
</reference>
<protein>
    <recommendedName>
        <fullName evidence="3">L-rhamnose mutarotase</fullName>
    </recommendedName>
</protein>
<evidence type="ECO:0008006" key="3">
    <source>
        <dbReference type="Google" id="ProtNLM"/>
    </source>
</evidence>
<proteinExistence type="predicted"/>
<dbReference type="InterPro" id="IPR008000">
    <property type="entry name" value="Rham/fucose_mutarotase"/>
</dbReference>
<organism evidence="1 2">
    <name type="scientific">Dactylosporangium sucinum</name>
    <dbReference type="NCBI Taxonomy" id="1424081"/>
    <lineage>
        <taxon>Bacteria</taxon>
        <taxon>Bacillati</taxon>
        <taxon>Actinomycetota</taxon>
        <taxon>Actinomycetes</taxon>
        <taxon>Micromonosporales</taxon>
        <taxon>Micromonosporaceae</taxon>
        <taxon>Dactylosporangium</taxon>
    </lineage>
</organism>
<keyword evidence="2" id="KW-1185">Reference proteome</keyword>
<reference evidence="1" key="1">
    <citation type="journal article" date="2014" name="Int. J. Syst. Evol. Microbiol.">
        <title>Complete genome sequence of Corynebacterium casei LMG S-19264T (=DSM 44701T), isolated from a smear-ripened cheese.</title>
        <authorList>
            <consortium name="US DOE Joint Genome Institute (JGI-PGF)"/>
            <person name="Walter F."/>
            <person name="Albersmeier A."/>
            <person name="Kalinowski J."/>
            <person name="Ruckert C."/>
        </authorList>
    </citation>
    <scope>NUCLEOTIDE SEQUENCE</scope>
    <source>
        <strain evidence="1">JCM 19831</strain>
    </source>
</reference>
<sequence>MQRYCSIIRLRPGQRQEYLLLHRSVWPDVEQMLVRANIRNYSIFLHGDLLVGYYEYVGDDHEADQARIAADPRTRQWWTLTDPCQESLAEPGSGHWWAPMQEVWHLNEETA</sequence>
<dbReference type="PANTHER" id="PTHR34389">
    <property type="entry name" value="L-RHAMNOSE MUTAROTASE"/>
    <property type="match status" value="1"/>
</dbReference>
<dbReference type="SUPFAM" id="SSF54909">
    <property type="entry name" value="Dimeric alpha+beta barrel"/>
    <property type="match status" value="1"/>
</dbReference>
<dbReference type="Pfam" id="PF05336">
    <property type="entry name" value="rhaM"/>
    <property type="match status" value="1"/>
</dbReference>
<dbReference type="RefSeq" id="WP_190253506.1">
    <property type="nucleotide sequence ID" value="NZ_BMPI01000034.1"/>
</dbReference>
<name>A0A917U2H6_9ACTN</name>
<dbReference type="InterPro" id="IPR011008">
    <property type="entry name" value="Dimeric_a/b-barrel"/>
</dbReference>
<accession>A0A917U2H6</accession>
<dbReference type="AlphaFoldDB" id="A0A917U2H6"/>
<dbReference type="GO" id="GO:0016857">
    <property type="term" value="F:racemase and epimerase activity, acting on carbohydrates and derivatives"/>
    <property type="evidence" value="ECO:0007669"/>
    <property type="project" value="InterPro"/>
</dbReference>
<gene>
    <name evidence="1" type="ORF">GCM10007977_061970</name>
</gene>
<evidence type="ECO:0000313" key="2">
    <source>
        <dbReference type="Proteomes" id="UP000642070"/>
    </source>
</evidence>
<dbReference type="PANTHER" id="PTHR34389:SF2">
    <property type="entry name" value="L-RHAMNOSE MUTAROTASE"/>
    <property type="match status" value="1"/>
</dbReference>
<dbReference type="Gene3D" id="3.30.70.100">
    <property type="match status" value="1"/>
</dbReference>
<dbReference type="Proteomes" id="UP000642070">
    <property type="component" value="Unassembled WGS sequence"/>
</dbReference>
<dbReference type="EMBL" id="BMPI01000034">
    <property type="protein sequence ID" value="GGM51869.1"/>
    <property type="molecule type" value="Genomic_DNA"/>
</dbReference>
<evidence type="ECO:0000313" key="1">
    <source>
        <dbReference type="EMBL" id="GGM51869.1"/>
    </source>
</evidence>